<keyword evidence="2" id="KW-0812">Transmembrane</keyword>
<evidence type="ECO:0000256" key="1">
    <source>
        <dbReference type="SAM" id="Coils"/>
    </source>
</evidence>
<keyword evidence="2" id="KW-1133">Transmembrane helix</keyword>
<dbReference type="Pfam" id="PF02470">
    <property type="entry name" value="MlaD"/>
    <property type="match status" value="1"/>
</dbReference>
<dbReference type="PANTHER" id="PTHR33371">
    <property type="entry name" value="INTERMEMBRANE PHOSPHOLIPID TRANSPORT SYSTEM BINDING PROTEIN MLAD-RELATED"/>
    <property type="match status" value="1"/>
</dbReference>
<dbReference type="EMBL" id="BAQB01000097">
    <property type="protein sequence ID" value="GBR49154.1"/>
    <property type="molecule type" value="Genomic_DNA"/>
</dbReference>
<dbReference type="InterPro" id="IPR052336">
    <property type="entry name" value="MlaD_Phospholipid_Transporter"/>
</dbReference>
<dbReference type="Proteomes" id="UP001062443">
    <property type="component" value="Unassembled WGS sequence"/>
</dbReference>
<keyword evidence="5" id="KW-1185">Reference proteome</keyword>
<keyword evidence="1" id="KW-0175">Coiled coil</keyword>
<keyword evidence="2" id="KW-0472">Membrane</keyword>
<reference evidence="4" key="1">
    <citation type="submission" date="2013-04" db="EMBL/GenBank/DDBJ databases">
        <title>The genome sequencing project of 58 acetic acid bacteria.</title>
        <authorList>
            <person name="Okamoto-Kainuma A."/>
            <person name="Ishikawa M."/>
            <person name="Umino S."/>
            <person name="Koizumi Y."/>
            <person name="Shiwa Y."/>
            <person name="Yoshikawa H."/>
            <person name="Matsutani M."/>
            <person name="Matsushita K."/>
        </authorList>
    </citation>
    <scope>NUCLEOTIDE SEQUENCE</scope>
    <source>
        <strain evidence="4">NBRC 106556</strain>
    </source>
</reference>
<accession>A0ABQ0QLB6</accession>
<dbReference type="RefSeq" id="WP_068170593.1">
    <property type="nucleotide sequence ID" value="NZ_BAQB01000097.1"/>
</dbReference>
<comment type="caution">
    <text evidence="4">The sequence shown here is derived from an EMBL/GenBank/DDBJ whole genome shotgun (WGS) entry which is preliminary data.</text>
</comment>
<evidence type="ECO:0000259" key="3">
    <source>
        <dbReference type="Pfam" id="PF02470"/>
    </source>
</evidence>
<feature type="coiled-coil region" evidence="1">
    <location>
        <begin position="233"/>
        <end position="295"/>
    </location>
</feature>
<protein>
    <submittedName>
        <fullName evidence="4">ABC transporter periplasmic protein</fullName>
    </submittedName>
</protein>
<evidence type="ECO:0000256" key="2">
    <source>
        <dbReference type="SAM" id="Phobius"/>
    </source>
</evidence>
<gene>
    <name evidence="4" type="ORF">AA106556_1950</name>
</gene>
<feature type="domain" description="Mce/MlaD" evidence="3">
    <location>
        <begin position="63"/>
        <end position="132"/>
    </location>
</feature>
<evidence type="ECO:0000313" key="5">
    <source>
        <dbReference type="Proteomes" id="UP001062443"/>
    </source>
</evidence>
<feature type="transmembrane region" description="Helical" evidence="2">
    <location>
        <begin position="21"/>
        <end position="44"/>
    </location>
</feature>
<sequence length="318" mass="34502">MFRQRHTENTKILYRNRYADEWVGLLVLISIALFIAAVAEAGVLKQWLTPERTVHFVLPESGVAGLAVGDDIEVMGVRAGSVRRVDMNATGRMYAEGEIEPQFAAFVRQDSQALIRHRFVVAGASYIAITRGQGADLDWGYAVLTAGVEPNPADVVAQTVNEVRAQLGPMLHNVRDITAQVDGMLVDLRAGKGSVGGLIAKDDTLRRADQMLDDVHVLLTNMKPIEGQLGGVMQQANRTLANARATTDALRKSMPQIQQTIGHANDTTAELPGMIVQAQATADSLRKLMEQLRGLWILGGHGSSGEGQQRLPARAVRP</sequence>
<organism evidence="4 5">
    <name type="scientific">Neokomagataea tanensis NBRC 106556</name>
    <dbReference type="NCBI Taxonomy" id="1223519"/>
    <lineage>
        <taxon>Bacteria</taxon>
        <taxon>Pseudomonadati</taxon>
        <taxon>Pseudomonadota</taxon>
        <taxon>Alphaproteobacteria</taxon>
        <taxon>Acetobacterales</taxon>
        <taxon>Acetobacteraceae</taxon>
        <taxon>Neokomagataea</taxon>
    </lineage>
</organism>
<dbReference type="InterPro" id="IPR003399">
    <property type="entry name" value="Mce/MlaD"/>
</dbReference>
<proteinExistence type="predicted"/>
<name>A0ABQ0QLB6_9PROT</name>
<dbReference type="PANTHER" id="PTHR33371:SF4">
    <property type="entry name" value="INTERMEMBRANE PHOSPHOLIPID TRANSPORT SYSTEM BINDING PROTEIN MLAD"/>
    <property type="match status" value="1"/>
</dbReference>
<evidence type="ECO:0000313" key="4">
    <source>
        <dbReference type="EMBL" id="GBR49154.1"/>
    </source>
</evidence>